<dbReference type="InterPro" id="IPR036908">
    <property type="entry name" value="RlpA-like_sf"/>
</dbReference>
<evidence type="ECO:0000259" key="4">
    <source>
        <dbReference type="PROSITE" id="PS50842"/>
    </source>
</evidence>
<evidence type="ECO:0000256" key="1">
    <source>
        <dbReference type="ARBA" id="ARBA00022729"/>
    </source>
</evidence>
<organism evidence="5 6">
    <name type="scientific">Plasmopara halstedii</name>
    <name type="common">Downy mildew of sunflower</name>
    <dbReference type="NCBI Taxonomy" id="4781"/>
    <lineage>
        <taxon>Eukaryota</taxon>
        <taxon>Sar</taxon>
        <taxon>Stramenopiles</taxon>
        <taxon>Oomycota</taxon>
        <taxon>Peronosporomycetes</taxon>
        <taxon>Peronosporales</taxon>
        <taxon>Peronosporaceae</taxon>
        <taxon>Plasmopara</taxon>
    </lineage>
</organism>
<feature type="chain" id="PRO_5006058761" evidence="3">
    <location>
        <begin position="19"/>
        <end position="216"/>
    </location>
</feature>
<dbReference type="InterPro" id="IPR051477">
    <property type="entry name" value="Expansin_CellWall"/>
</dbReference>
<feature type="domain" description="Expansin-like EG45" evidence="4">
    <location>
        <begin position="28"/>
        <end position="133"/>
    </location>
</feature>
<sequence length="216" mass="22933">MLQQFALLAVTLPALTFATIDDDVTFRGDATALAVAQASAATCSPSIGDNYVAINSDQWDATQNCKQCIEVSCVEDNCKGKNQSVILYVAGDCEGCEDEGLDLSPVMFEKLTGSVSGLFKLTWEFTDCPYEAGTVEPADEKKTAVNILQTDEKGIETQEENTEPTANESGDNEDHTSGTSPFVVVLIVAGAICALALAALPNADEEKGNNRHDLSV</sequence>
<evidence type="ECO:0000256" key="3">
    <source>
        <dbReference type="SAM" id="SignalP"/>
    </source>
</evidence>
<accession>A0A0P1ALS2</accession>
<feature type="signal peptide" evidence="3">
    <location>
        <begin position="1"/>
        <end position="18"/>
    </location>
</feature>
<dbReference type="PROSITE" id="PS50842">
    <property type="entry name" value="EXPANSIN_EG45"/>
    <property type="match status" value="1"/>
</dbReference>
<reference evidence="6" key="1">
    <citation type="submission" date="2014-09" db="EMBL/GenBank/DDBJ databases">
        <authorList>
            <person name="Sharma Rahul"/>
            <person name="Thines Marco"/>
        </authorList>
    </citation>
    <scope>NUCLEOTIDE SEQUENCE [LARGE SCALE GENOMIC DNA]</scope>
</reference>
<evidence type="ECO:0000313" key="5">
    <source>
        <dbReference type="EMBL" id="CEG41964.1"/>
    </source>
</evidence>
<dbReference type="OMA" id="CNDARCA"/>
<dbReference type="PANTHER" id="PTHR31836:SF21">
    <property type="entry name" value="EXPANSIN-LIKE PROTEIN 7"/>
    <property type="match status" value="1"/>
</dbReference>
<feature type="region of interest" description="Disordered" evidence="2">
    <location>
        <begin position="150"/>
        <end position="176"/>
    </location>
</feature>
<dbReference type="InterPro" id="IPR007112">
    <property type="entry name" value="Expansin/allergen_DPBB_dom"/>
</dbReference>
<proteinExistence type="predicted"/>
<dbReference type="Gene3D" id="2.40.40.10">
    <property type="entry name" value="RlpA-like domain"/>
    <property type="match status" value="1"/>
</dbReference>
<evidence type="ECO:0000256" key="2">
    <source>
        <dbReference type="SAM" id="MobiDB-lite"/>
    </source>
</evidence>
<name>A0A0P1ALS2_PLAHL</name>
<dbReference type="EMBL" id="CCYD01000610">
    <property type="protein sequence ID" value="CEG41964.1"/>
    <property type="molecule type" value="Genomic_DNA"/>
</dbReference>
<dbReference type="OrthoDB" id="406505at2759"/>
<dbReference type="Proteomes" id="UP000054928">
    <property type="component" value="Unassembled WGS sequence"/>
</dbReference>
<dbReference type="AlphaFoldDB" id="A0A0P1ALS2"/>
<dbReference type="SUPFAM" id="SSF50685">
    <property type="entry name" value="Barwin-like endoglucanases"/>
    <property type="match status" value="1"/>
</dbReference>
<keyword evidence="1 3" id="KW-0732">Signal</keyword>
<evidence type="ECO:0000313" key="6">
    <source>
        <dbReference type="Proteomes" id="UP000054928"/>
    </source>
</evidence>
<dbReference type="CDD" id="cd22271">
    <property type="entry name" value="DPBB_EXP_N-like"/>
    <property type="match status" value="1"/>
</dbReference>
<dbReference type="RefSeq" id="XP_024578333.1">
    <property type="nucleotide sequence ID" value="XM_024727790.1"/>
</dbReference>
<dbReference type="GeneID" id="36407326"/>
<protein>
    <submittedName>
        <fullName evidence="5">RlpA-like double-psi beta-barrel domain</fullName>
    </submittedName>
</protein>
<dbReference type="PANTHER" id="PTHR31836">
    <property type="match status" value="1"/>
</dbReference>
<keyword evidence="6" id="KW-1185">Reference proteome</keyword>